<dbReference type="OrthoDB" id="4960445at2759"/>
<dbReference type="Proteomes" id="UP000016801">
    <property type="component" value="Unassembled WGS sequence"/>
</dbReference>
<dbReference type="HOGENOM" id="CLU_959783_0_0_1"/>
<protein>
    <submittedName>
        <fullName evidence="3">Uncharacterized protein</fullName>
    </submittedName>
</protein>
<gene>
    <name evidence="3" type="ORF">CPUR_02826</name>
</gene>
<dbReference type="VEuPathDB" id="FungiDB:CPUR_02826"/>
<evidence type="ECO:0000256" key="2">
    <source>
        <dbReference type="SAM" id="MobiDB-lite"/>
    </source>
</evidence>
<sequence>MASSTRSTPRLEPGLPEQHCGASDTNLQARVEDLRKEVELMELKNRRTRAAMEAKRLEMDNLPNLVGLHVSHHPDQLTDENVHEIMNALSDKLPGVAREDMDDVRTGKMEPWNLIRLCSPIITTNESYETHTAADLIDDPLLFPRSFGIYTLIYASFFIKQHPDVVLAQLDFASFIMLQARISPWKICLEYAMNRLGSIMRCSIHDAKAWLRQPVELIYAYFMAPAATMASTNSKPSTHNKRRRANTHNSSEVCLRFNSRRRCRTRDCHRRHVCSICEGPGHTRGACQRR</sequence>
<proteinExistence type="predicted"/>
<feature type="region of interest" description="Disordered" evidence="2">
    <location>
        <begin position="1"/>
        <end position="22"/>
    </location>
</feature>
<evidence type="ECO:0000313" key="4">
    <source>
        <dbReference type="Proteomes" id="UP000016801"/>
    </source>
</evidence>
<keyword evidence="4" id="KW-1185">Reference proteome</keyword>
<feature type="coiled-coil region" evidence="1">
    <location>
        <begin position="24"/>
        <end position="60"/>
    </location>
</feature>
<dbReference type="EMBL" id="CAGA01000012">
    <property type="protein sequence ID" value="CCE29135.1"/>
    <property type="molecule type" value="Genomic_DNA"/>
</dbReference>
<keyword evidence="1" id="KW-0175">Coiled coil</keyword>
<accession>M1W482</accession>
<evidence type="ECO:0000313" key="3">
    <source>
        <dbReference type="EMBL" id="CCE29135.1"/>
    </source>
</evidence>
<comment type="caution">
    <text evidence="3">The sequence shown here is derived from an EMBL/GenBank/DDBJ whole genome shotgun (WGS) entry which is preliminary data.</text>
</comment>
<name>M1W482_CLAP2</name>
<reference evidence="3 4" key="1">
    <citation type="journal article" date="2013" name="PLoS Genet.">
        <title>Plant-symbiotic fungi as chemical engineers: Multi-genome analysis of the Clavicipitaceae reveals dynamics of alkaloid loci.</title>
        <authorList>
            <person name="Schardl C.L."/>
            <person name="Young C.A."/>
            <person name="Hesse U."/>
            <person name="Amyotte S.G."/>
            <person name="Andreeva K."/>
            <person name="Calie P.J."/>
            <person name="Fleetwood D.J."/>
            <person name="Haws D.C."/>
            <person name="Moore N."/>
            <person name="Oeser B."/>
            <person name="Panaccione D.G."/>
            <person name="Schweri K.K."/>
            <person name="Voisey C.R."/>
            <person name="Farman M.L."/>
            <person name="Jaromczyk J.W."/>
            <person name="Roe B.A."/>
            <person name="O'Sullivan D.M."/>
            <person name="Scott B."/>
            <person name="Tudzynski P."/>
            <person name="An Z."/>
            <person name="Arnaoudova E.G."/>
            <person name="Bullock C.T."/>
            <person name="Charlton N.D."/>
            <person name="Chen L."/>
            <person name="Cox M."/>
            <person name="Dinkins R.D."/>
            <person name="Florea S."/>
            <person name="Glenn A.E."/>
            <person name="Gordon A."/>
            <person name="Gueldener U."/>
            <person name="Harris D.R."/>
            <person name="Hollin W."/>
            <person name="Jaromczyk J."/>
            <person name="Johnson R.D."/>
            <person name="Khan A.K."/>
            <person name="Leistner E."/>
            <person name="Leuchtmann A."/>
            <person name="Li C."/>
            <person name="Liu J."/>
            <person name="Liu J."/>
            <person name="Liu M."/>
            <person name="Mace W."/>
            <person name="Machado C."/>
            <person name="Nagabhyru P."/>
            <person name="Pan J."/>
            <person name="Schmid J."/>
            <person name="Sugawara K."/>
            <person name="Steiner U."/>
            <person name="Takach J.E."/>
            <person name="Tanaka E."/>
            <person name="Webb J.S."/>
            <person name="Wilson E.V."/>
            <person name="Wiseman J.L."/>
            <person name="Yoshida R."/>
            <person name="Zeng Z."/>
        </authorList>
    </citation>
    <scope>NUCLEOTIDE SEQUENCE [LARGE SCALE GENOMIC DNA]</scope>
    <source>
        <strain evidence="3 4">20.1</strain>
    </source>
</reference>
<evidence type="ECO:0000256" key="1">
    <source>
        <dbReference type="SAM" id="Coils"/>
    </source>
</evidence>
<organism evidence="3 4">
    <name type="scientific">Claviceps purpurea (strain 20.1)</name>
    <name type="common">Ergot fungus</name>
    <name type="synonym">Sphacelia segetum</name>
    <dbReference type="NCBI Taxonomy" id="1111077"/>
    <lineage>
        <taxon>Eukaryota</taxon>
        <taxon>Fungi</taxon>
        <taxon>Dikarya</taxon>
        <taxon>Ascomycota</taxon>
        <taxon>Pezizomycotina</taxon>
        <taxon>Sordariomycetes</taxon>
        <taxon>Hypocreomycetidae</taxon>
        <taxon>Hypocreales</taxon>
        <taxon>Clavicipitaceae</taxon>
        <taxon>Claviceps</taxon>
    </lineage>
</organism>
<dbReference type="AlphaFoldDB" id="M1W482"/>